<evidence type="ECO:0000256" key="7">
    <source>
        <dbReference type="PIRSR" id="PIRSR001235-1"/>
    </source>
</evidence>
<dbReference type="PIRSF" id="PIRSF001235">
    <property type="entry name" value="Amidase_carbamoylase"/>
    <property type="match status" value="1"/>
</dbReference>
<evidence type="ECO:0000256" key="6">
    <source>
        <dbReference type="ARBA" id="ARBA00023211"/>
    </source>
</evidence>
<evidence type="ECO:0000313" key="10">
    <source>
        <dbReference type="EMBL" id="AKF09414.1"/>
    </source>
</evidence>
<dbReference type="STRING" id="927083.DB32_006563"/>
<keyword evidence="4 7" id="KW-0479">Metal-binding</keyword>
<accession>A0A0F6SGW7</accession>
<comment type="subunit">
    <text evidence="3">Homodimer.</text>
</comment>
<dbReference type="AlphaFoldDB" id="A0A0F6SGW7"/>
<dbReference type="NCBIfam" id="NF006775">
    <property type="entry name" value="PRK09290.2-5"/>
    <property type="match status" value="1"/>
</dbReference>
<dbReference type="InterPro" id="IPR010158">
    <property type="entry name" value="Amidase_Cbmase"/>
</dbReference>
<dbReference type="KEGG" id="samy:DB32_006563"/>
<feature type="binding site" evidence="7">
    <location>
        <position position="411"/>
    </location>
    <ligand>
        <name>Zn(2+)</name>
        <dbReference type="ChEBI" id="CHEBI:29105"/>
        <label>2</label>
    </ligand>
</feature>
<feature type="binding site" evidence="7">
    <location>
        <position position="119"/>
    </location>
    <ligand>
        <name>Zn(2+)</name>
        <dbReference type="ChEBI" id="CHEBI:29105"/>
        <label>2</label>
    </ligand>
</feature>
<protein>
    <submittedName>
        <fullName evidence="10">N-carbamoyl-L-amino acid hydrolase</fullName>
    </submittedName>
</protein>
<evidence type="ECO:0000256" key="2">
    <source>
        <dbReference type="ARBA" id="ARBA00006153"/>
    </source>
</evidence>
<gene>
    <name evidence="10" type="ORF">DB32_006563</name>
</gene>
<dbReference type="PANTHER" id="PTHR32494:SF19">
    <property type="entry name" value="ALLANTOATE DEIMINASE-RELATED"/>
    <property type="match status" value="1"/>
</dbReference>
<comment type="similarity">
    <text evidence="2">Belongs to the peptidase M20 family.</text>
</comment>
<dbReference type="OrthoDB" id="9808195at2"/>
<dbReference type="InterPro" id="IPR011650">
    <property type="entry name" value="Peptidase_M20_dimer"/>
</dbReference>
<dbReference type="RefSeq" id="WP_053236460.1">
    <property type="nucleotide sequence ID" value="NZ_CP011125.1"/>
</dbReference>
<feature type="binding site" evidence="7">
    <location>
        <position position="220"/>
    </location>
    <ligand>
        <name>Zn(2+)</name>
        <dbReference type="ChEBI" id="CHEBI:29105"/>
        <label>1</label>
    </ligand>
</feature>
<dbReference type="Gene3D" id="3.30.70.360">
    <property type="match status" value="1"/>
</dbReference>
<evidence type="ECO:0000256" key="4">
    <source>
        <dbReference type="ARBA" id="ARBA00022723"/>
    </source>
</evidence>
<evidence type="ECO:0000256" key="1">
    <source>
        <dbReference type="ARBA" id="ARBA00001936"/>
    </source>
</evidence>
<evidence type="ECO:0000256" key="5">
    <source>
        <dbReference type="ARBA" id="ARBA00022801"/>
    </source>
</evidence>
<feature type="domain" description="Peptidase M20 dimerisation" evidence="9">
    <location>
        <begin position="240"/>
        <end position="339"/>
    </location>
</feature>
<dbReference type="Pfam" id="PF07687">
    <property type="entry name" value="M20_dimer"/>
    <property type="match status" value="1"/>
</dbReference>
<feature type="compositionally biased region" description="Basic and acidic residues" evidence="8">
    <location>
        <begin position="1"/>
        <end position="11"/>
    </location>
</feature>
<proteinExistence type="inferred from homology"/>
<dbReference type="InterPro" id="IPR001261">
    <property type="entry name" value="ArgE/DapE_CS"/>
</dbReference>
<dbReference type="Pfam" id="PF01546">
    <property type="entry name" value="Peptidase_M20"/>
    <property type="match status" value="1"/>
</dbReference>
<feature type="region of interest" description="Disordered" evidence="8">
    <location>
        <begin position="1"/>
        <end position="26"/>
    </location>
</feature>
<feature type="binding site" evidence="7">
    <location>
        <position position="108"/>
    </location>
    <ligand>
        <name>Zn(2+)</name>
        <dbReference type="ChEBI" id="CHEBI:29105"/>
        <label>1</label>
    </ligand>
</feature>
<comment type="cofactor">
    <cofactor evidence="7">
        <name>Zn(2+)</name>
        <dbReference type="ChEBI" id="CHEBI:29105"/>
    </cofactor>
    <text evidence="7">Binds 2 Zn(2+) ions per subunit.</text>
</comment>
<evidence type="ECO:0000259" key="9">
    <source>
        <dbReference type="Pfam" id="PF07687"/>
    </source>
</evidence>
<dbReference type="SUPFAM" id="SSF53187">
    <property type="entry name" value="Zn-dependent exopeptidases"/>
    <property type="match status" value="1"/>
</dbReference>
<keyword evidence="7" id="KW-0862">Zinc</keyword>
<keyword evidence="11" id="KW-1185">Reference proteome</keyword>
<dbReference type="SUPFAM" id="SSF55031">
    <property type="entry name" value="Bacterial exopeptidase dimerisation domain"/>
    <property type="match status" value="1"/>
</dbReference>
<keyword evidence="6" id="KW-0464">Manganese</keyword>
<name>A0A0F6SGW7_9BACT</name>
<keyword evidence="5 10" id="KW-0378">Hydrolase</keyword>
<comment type="cofactor">
    <cofactor evidence="1">
        <name>Mn(2+)</name>
        <dbReference type="ChEBI" id="CHEBI:29035"/>
    </cofactor>
</comment>
<dbReference type="GO" id="GO:0046872">
    <property type="term" value="F:metal ion binding"/>
    <property type="evidence" value="ECO:0007669"/>
    <property type="project" value="UniProtKB-KW"/>
</dbReference>
<feature type="binding site" evidence="7">
    <location>
        <position position="152"/>
    </location>
    <ligand>
        <name>Zn(2+)</name>
        <dbReference type="ChEBI" id="CHEBI:29105"/>
        <label>2</label>
    </ligand>
</feature>
<dbReference type="EMBL" id="CP011125">
    <property type="protein sequence ID" value="AKF09414.1"/>
    <property type="molecule type" value="Genomic_DNA"/>
</dbReference>
<evidence type="ECO:0000256" key="3">
    <source>
        <dbReference type="ARBA" id="ARBA00011738"/>
    </source>
</evidence>
<reference evidence="10 11" key="1">
    <citation type="submission" date="2015-03" db="EMBL/GenBank/DDBJ databases">
        <title>Genome assembly of Sandaracinus amylolyticus DSM 53668.</title>
        <authorList>
            <person name="Sharma G."/>
            <person name="Subramanian S."/>
        </authorList>
    </citation>
    <scope>NUCLEOTIDE SEQUENCE [LARGE SCALE GENOMIC DNA]</scope>
    <source>
        <strain evidence="10 11">DSM 53668</strain>
    </source>
</reference>
<dbReference type="InterPro" id="IPR036264">
    <property type="entry name" value="Bact_exopeptidase_dim_dom"/>
</dbReference>
<dbReference type="Proteomes" id="UP000034883">
    <property type="component" value="Chromosome"/>
</dbReference>
<dbReference type="InterPro" id="IPR002933">
    <property type="entry name" value="Peptidase_M20"/>
</dbReference>
<dbReference type="CDD" id="cd03884">
    <property type="entry name" value="M20_bAS"/>
    <property type="match status" value="1"/>
</dbReference>
<dbReference type="GO" id="GO:0016813">
    <property type="term" value="F:hydrolase activity, acting on carbon-nitrogen (but not peptide) bonds, in linear amidines"/>
    <property type="evidence" value="ECO:0007669"/>
    <property type="project" value="InterPro"/>
</dbReference>
<organism evidence="10 11">
    <name type="scientific">Sandaracinus amylolyticus</name>
    <dbReference type="NCBI Taxonomy" id="927083"/>
    <lineage>
        <taxon>Bacteria</taxon>
        <taxon>Pseudomonadati</taxon>
        <taxon>Myxococcota</taxon>
        <taxon>Polyangia</taxon>
        <taxon>Polyangiales</taxon>
        <taxon>Sandaracinaceae</taxon>
        <taxon>Sandaracinus</taxon>
    </lineage>
</organism>
<dbReference type="PANTHER" id="PTHR32494">
    <property type="entry name" value="ALLANTOATE DEIMINASE-RELATED"/>
    <property type="match status" value="1"/>
</dbReference>
<sequence>MRVDLERRDTENDTPPPDGATTTTRGAGWWHEVAREVLARCDALGAITEQPGIVLRRSLTRAHADANALVASWMREAGLAVRVDALGNVIGRREGPTRDARTLMIGSHLDTVRDAGKYDGPLGVLAGIVIARALRDEALPFALEVVGFSDEEGVRFGRPFLGSRAIAGSFALEDLALRDADGTTLGDAIRAFTAHDGSIEDEIARAAIDPRSVRAFLEIHIEQGPVLESVDAPLGVVTGIAGQTWQTLRLEGRAGHAGTTPLALRRDALAGAAEIALMVEAHAHATPGLVATVGRIDAHPGGHNVIAGSATMQLDVRAVDGAVLDRALDEIHARAESIASRRSLRLAREMRLRQAPVICDATLRELLARSIADAGLPVFSLPSGAGHDARILAAIAPVAMLFVRSPDGLSHHPDERAHEGDVARALEVGCAWVRAIADGDRATARTTEGGSR</sequence>
<dbReference type="PROSITE" id="PS00758">
    <property type="entry name" value="ARGE_DAPE_CPG2_1"/>
    <property type="match status" value="1"/>
</dbReference>
<evidence type="ECO:0000256" key="8">
    <source>
        <dbReference type="SAM" id="MobiDB-lite"/>
    </source>
</evidence>
<dbReference type="NCBIfam" id="TIGR01879">
    <property type="entry name" value="hydantase"/>
    <property type="match status" value="1"/>
</dbReference>
<feature type="binding site" evidence="7">
    <location>
        <position position="119"/>
    </location>
    <ligand>
        <name>Zn(2+)</name>
        <dbReference type="ChEBI" id="CHEBI:29105"/>
        <label>1</label>
    </ligand>
</feature>
<dbReference type="Gene3D" id="3.40.630.10">
    <property type="entry name" value="Zn peptidases"/>
    <property type="match status" value="1"/>
</dbReference>
<evidence type="ECO:0000313" key="11">
    <source>
        <dbReference type="Proteomes" id="UP000034883"/>
    </source>
</evidence>